<dbReference type="PANTHER" id="PTHR11461">
    <property type="entry name" value="SERINE PROTEASE INHIBITOR, SERPIN"/>
    <property type="match status" value="1"/>
</dbReference>
<proteinExistence type="inferred from homology"/>
<dbReference type="SUPFAM" id="SSF56574">
    <property type="entry name" value="Serpins"/>
    <property type="match status" value="1"/>
</dbReference>
<dbReference type="InterPro" id="IPR042185">
    <property type="entry name" value="Serpin_sf_2"/>
</dbReference>
<accession>A0ABR1E5U2</accession>
<dbReference type="Gene3D" id="3.30.497.10">
    <property type="entry name" value="Antithrombin, subunit I, domain 2"/>
    <property type="match status" value="1"/>
</dbReference>
<feature type="domain" description="Serpin" evidence="3">
    <location>
        <begin position="23"/>
        <end position="374"/>
    </location>
</feature>
<keyword evidence="5" id="KW-1185">Reference proteome</keyword>
<evidence type="ECO:0000313" key="4">
    <source>
        <dbReference type="EMBL" id="KAK6758049.1"/>
    </source>
</evidence>
<dbReference type="InterPro" id="IPR042178">
    <property type="entry name" value="Serpin_sf_1"/>
</dbReference>
<protein>
    <recommendedName>
        <fullName evidence="3">Serpin domain-containing protein</fullName>
    </recommendedName>
</protein>
<gene>
    <name evidence="4" type="primary">Necator_chrV.g20497</name>
    <name evidence="4" type="ORF">RB195_015704</name>
</gene>
<evidence type="ECO:0000259" key="3">
    <source>
        <dbReference type="SMART" id="SM00093"/>
    </source>
</evidence>
<dbReference type="Proteomes" id="UP001303046">
    <property type="component" value="Unassembled WGS sequence"/>
</dbReference>
<comment type="caution">
    <text evidence="4">The sequence shown here is derived from an EMBL/GenBank/DDBJ whole genome shotgun (WGS) entry which is preliminary data.</text>
</comment>
<dbReference type="Gene3D" id="2.30.39.10">
    <property type="entry name" value="Alpha-1-antitrypsin, domain 1"/>
    <property type="match status" value="1"/>
</dbReference>
<name>A0ABR1E5U2_NECAM</name>
<dbReference type="InterPro" id="IPR000215">
    <property type="entry name" value="Serpin_fam"/>
</dbReference>
<dbReference type="InterPro" id="IPR036186">
    <property type="entry name" value="Serpin_sf"/>
</dbReference>
<sequence>MSLSHSQDSSNSAFLTAETDFGLNMMRQAPATEPLVVSPISVIFALGMIQLGAKGKTKTQINQLISKESSDIDIINYYSNLSSQIQNATNGVSTRIANGFFLNKQFAISDQYRGDIAKKYAALIQSVDFTNQQQAAETINTFVNETTAGKIEEIVKAEELKDPFSIIVNAIYFNAEWEIKFDSDRNSLGTFHSTPEKGREITFMNDFGVYRLYTEDQDVQVLSLSYKDTSYAFNIFLPKQKYNLATIRENFKGETIQKYLSQLDTTKVSITIPKIKIETNFKLKEALVAMGATEMFTKNADLSGIVKAPPLYVSKAAHKAIIEVDEAGTTAAAATMMEIMAGSGMGEPKSFVADHPFMFVLTKDRNPLFIGQFV</sequence>
<organism evidence="4 5">
    <name type="scientific">Necator americanus</name>
    <name type="common">Human hookworm</name>
    <dbReference type="NCBI Taxonomy" id="51031"/>
    <lineage>
        <taxon>Eukaryota</taxon>
        <taxon>Metazoa</taxon>
        <taxon>Ecdysozoa</taxon>
        <taxon>Nematoda</taxon>
        <taxon>Chromadorea</taxon>
        <taxon>Rhabditida</taxon>
        <taxon>Rhabditina</taxon>
        <taxon>Rhabditomorpha</taxon>
        <taxon>Strongyloidea</taxon>
        <taxon>Ancylostomatidae</taxon>
        <taxon>Bunostominae</taxon>
        <taxon>Necator</taxon>
    </lineage>
</organism>
<dbReference type="InterPro" id="IPR023795">
    <property type="entry name" value="Serpin_CS"/>
</dbReference>
<comment type="similarity">
    <text evidence="1 2">Belongs to the serpin family.</text>
</comment>
<evidence type="ECO:0000256" key="1">
    <source>
        <dbReference type="ARBA" id="ARBA00009500"/>
    </source>
</evidence>
<dbReference type="Pfam" id="PF00079">
    <property type="entry name" value="Serpin"/>
    <property type="match status" value="1"/>
</dbReference>
<dbReference type="InterPro" id="IPR023796">
    <property type="entry name" value="Serpin_dom"/>
</dbReference>
<dbReference type="SMART" id="SM00093">
    <property type="entry name" value="SERPIN"/>
    <property type="match status" value="1"/>
</dbReference>
<dbReference type="PROSITE" id="PS00284">
    <property type="entry name" value="SERPIN"/>
    <property type="match status" value="1"/>
</dbReference>
<evidence type="ECO:0000313" key="5">
    <source>
        <dbReference type="Proteomes" id="UP001303046"/>
    </source>
</evidence>
<dbReference type="PANTHER" id="PTHR11461:SF211">
    <property type="entry name" value="GH10112P-RELATED"/>
    <property type="match status" value="1"/>
</dbReference>
<dbReference type="EMBL" id="JAVFWL010000005">
    <property type="protein sequence ID" value="KAK6758049.1"/>
    <property type="molecule type" value="Genomic_DNA"/>
</dbReference>
<evidence type="ECO:0000256" key="2">
    <source>
        <dbReference type="RuleBase" id="RU000411"/>
    </source>
</evidence>
<reference evidence="4 5" key="1">
    <citation type="submission" date="2023-08" db="EMBL/GenBank/DDBJ databases">
        <title>A Necator americanus chromosomal reference genome.</title>
        <authorList>
            <person name="Ilik V."/>
            <person name="Petrzelkova K.J."/>
            <person name="Pardy F."/>
            <person name="Fuh T."/>
            <person name="Niatou-Singa F.S."/>
            <person name="Gouil Q."/>
            <person name="Baker L."/>
            <person name="Ritchie M.E."/>
            <person name="Jex A.R."/>
            <person name="Gazzola D."/>
            <person name="Li H."/>
            <person name="Toshio Fujiwara R."/>
            <person name="Zhan B."/>
            <person name="Aroian R.V."/>
            <person name="Pafco B."/>
            <person name="Schwarz E.M."/>
        </authorList>
    </citation>
    <scope>NUCLEOTIDE SEQUENCE [LARGE SCALE GENOMIC DNA]</scope>
    <source>
        <strain evidence="4 5">Aroian</strain>
        <tissue evidence="4">Whole animal</tissue>
    </source>
</reference>